<evidence type="ECO:0000313" key="2">
    <source>
        <dbReference type="Proteomes" id="UP001060085"/>
    </source>
</evidence>
<reference evidence="2" key="1">
    <citation type="journal article" date="2023" name="Nat. Plants">
        <title>Single-cell RNA sequencing provides a high-resolution roadmap for understanding the multicellular compartmentation of specialized metabolism.</title>
        <authorList>
            <person name="Sun S."/>
            <person name="Shen X."/>
            <person name="Li Y."/>
            <person name="Li Y."/>
            <person name="Wang S."/>
            <person name="Li R."/>
            <person name="Zhang H."/>
            <person name="Shen G."/>
            <person name="Guo B."/>
            <person name="Wei J."/>
            <person name="Xu J."/>
            <person name="St-Pierre B."/>
            <person name="Chen S."/>
            <person name="Sun C."/>
        </authorList>
    </citation>
    <scope>NUCLEOTIDE SEQUENCE [LARGE SCALE GENOMIC DNA]</scope>
</reference>
<keyword evidence="2" id="KW-1185">Reference proteome</keyword>
<name>A0ACC0B6F0_CATRO</name>
<gene>
    <name evidence="1" type="ORF">M9H77_18005</name>
</gene>
<evidence type="ECO:0000313" key="1">
    <source>
        <dbReference type="EMBL" id="KAI5668152.1"/>
    </source>
</evidence>
<proteinExistence type="predicted"/>
<dbReference type="EMBL" id="CM044704">
    <property type="protein sequence ID" value="KAI5668152.1"/>
    <property type="molecule type" value="Genomic_DNA"/>
</dbReference>
<dbReference type="Proteomes" id="UP001060085">
    <property type="component" value="Linkage Group LG04"/>
</dbReference>
<organism evidence="1 2">
    <name type="scientific">Catharanthus roseus</name>
    <name type="common">Madagascar periwinkle</name>
    <name type="synonym">Vinca rosea</name>
    <dbReference type="NCBI Taxonomy" id="4058"/>
    <lineage>
        <taxon>Eukaryota</taxon>
        <taxon>Viridiplantae</taxon>
        <taxon>Streptophyta</taxon>
        <taxon>Embryophyta</taxon>
        <taxon>Tracheophyta</taxon>
        <taxon>Spermatophyta</taxon>
        <taxon>Magnoliopsida</taxon>
        <taxon>eudicotyledons</taxon>
        <taxon>Gunneridae</taxon>
        <taxon>Pentapetalae</taxon>
        <taxon>asterids</taxon>
        <taxon>lamiids</taxon>
        <taxon>Gentianales</taxon>
        <taxon>Apocynaceae</taxon>
        <taxon>Rauvolfioideae</taxon>
        <taxon>Vinceae</taxon>
        <taxon>Catharanthinae</taxon>
        <taxon>Catharanthus</taxon>
    </lineage>
</organism>
<sequence length="144" mass="15382">MGNCLMRCYMGKCHLIHTLKHTRKSTQKQPKPSFSGLTIHGPPGSRNEAHPSSTLAAQQHYLAASNLSHDAVQQDHDPTTGNNAGQHAPAPNAAPQHPISLAAAAFDPTPTKSCGPVSPAQPTVIILVQFFLVQLLLAQKPFLI</sequence>
<accession>A0ACC0B6F0</accession>
<comment type="caution">
    <text evidence="1">The sequence shown here is derived from an EMBL/GenBank/DDBJ whole genome shotgun (WGS) entry which is preliminary data.</text>
</comment>
<protein>
    <submittedName>
        <fullName evidence="1">Uncharacterized protein</fullName>
    </submittedName>
</protein>